<gene>
    <name evidence="9" type="primary">glyA2</name>
    <name evidence="10" type="ORF">SAMEA2341554_01386</name>
    <name evidence="8" type="ORF">SAMEA2341604_01426</name>
    <name evidence="9" type="ORF">SAMEA3381411_00976</name>
</gene>
<evidence type="ECO:0000256" key="6">
    <source>
        <dbReference type="ARBA" id="ARBA00022898"/>
    </source>
</evidence>
<evidence type="ECO:0000256" key="1">
    <source>
        <dbReference type="ARBA" id="ARBA00001933"/>
    </source>
</evidence>
<dbReference type="EMBL" id="CAATGQ010000004">
    <property type="protein sequence ID" value="VNP65765.1"/>
    <property type="molecule type" value="Genomic_DNA"/>
</dbReference>
<evidence type="ECO:0000256" key="2">
    <source>
        <dbReference type="ARBA" id="ARBA00006376"/>
    </source>
</evidence>
<dbReference type="GO" id="GO:0004372">
    <property type="term" value="F:glycine hydroxymethyltransferase activity"/>
    <property type="evidence" value="ECO:0007669"/>
    <property type="project" value="UniProtKB-EC"/>
</dbReference>
<dbReference type="InterPro" id="IPR015424">
    <property type="entry name" value="PyrdxlP-dep_Trfase"/>
</dbReference>
<evidence type="ECO:0000313" key="8">
    <source>
        <dbReference type="EMBL" id="VNP44415.1"/>
    </source>
</evidence>
<dbReference type="AlphaFoldDB" id="A0A4J1WCL7"/>
<name>A0A4J1WCL7_STREE</name>
<evidence type="ECO:0000256" key="3">
    <source>
        <dbReference type="ARBA" id="ARBA00022563"/>
    </source>
</evidence>
<evidence type="ECO:0000256" key="4">
    <source>
        <dbReference type="ARBA" id="ARBA00022605"/>
    </source>
</evidence>
<dbReference type="GO" id="GO:0032259">
    <property type="term" value="P:methylation"/>
    <property type="evidence" value="ECO:0007669"/>
    <property type="project" value="UniProtKB-KW"/>
</dbReference>
<dbReference type="EMBL" id="CAATGP010000012">
    <property type="protein sequence ID" value="VNP69101.1"/>
    <property type="molecule type" value="Genomic_DNA"/>
</dbReference>
<dbReference type="GO" id="GO:0006730">
    <property type="term" value="P:one-carbon metabolic process"/>
    <property type="evidence" value="ECO:0007669"/>
    <property type="project" value="UniProtKB-KW"/>
</dbReference>
<dbReference type="InterPro" id="IPR015422">
    <property type="entry name" value="PyrdxlP-dep_Trfase_small"/>
</dbReference>
<reference evidence="9" key="1">
    <citation type="submission" date="2019-04" db="EMBL/GenBank/DDBJ databases">
        <authorList>
            <consortium name="Pathogen Informatics"/>
        </authorList>
    </citation>
    <scope>NUCLEOTIDE SEQUENCE</scope>
    <source>
        <strain evidence="9">GPSC53</strain>
    </source>
</reference>
<dbReference type="Pfam" id="PF00464">
    <property type="entry name" value="SHMT"/>
    <property type="match status" value="1"/>
</dbReference>
<dbReference type="GO" id="GO:0008168">
    <property type="term" value="F:methyltransferase activity"/>
    <property type="evidence" value="ECO:0007669"/>
    <property type="project" value="UniProtKB-KW"/>
</dbReference>
<sequence length="330" mass="37613">MILKYNEELCCKLFNLRSNDYRVSLQPNSGTQANQIVYNGILERDDFILSLSPKDGGHISHTYTGRGKVIYYHLDNNLKVDFTELRELLELYKPKLIVVGASSYGNEFNYKKIYKTVKETSPDTLILADIHQAIFPFVDFATFTMDKCLRGPQGGVLVYRSSFEREISYSIFPRTQGGPTQSALFAKCICLIKLLSIDIQSYAKEVLKNTQLLIDCLTSYGIDVIYKQSKTHVVLINLSNLNFNGKEAEELLFDHRILVNRNQIPNDIYGPMTTSGIRLGTVGITNLGYTEADIQKLAELVANLLKYKQFNYSIHSEFINKYHKQINISN</sequence>
<evidence type="ECO:0000256" key="5">
    <source>
        <dbReference type="ARBA" id="ARBA00022679"/>
    </source>
</evidence>
<dbReference type="InterPro" id="IPR039429">
    <property type="entry name" value="SHMT-like_dom"/>
</dbReference>
<dbReference type="GO" id="GO:0005829">
    <property type="term" value="C:cytosol"/>
    <property type="evidence" value="ECO:0007669"/>
    <property type="project" value="TreeGrafter"/>
</dbReference>
<dbReference type="InterPro" id="IPR015421">
    <property type="entry name" value="PyrdxlP-dep_Trfase_major"/>
</dbReference>
<comment type="cofactor">
    <cofactor evidence="1">
        <name>pyridoxal 5'-phosphate</name>
        <dbReference type="ChEBI" id="CHEBI:597326"/>
    </cofactor>
</comment>
<evidence type="ECO:0000259" key="7">
    <source>
        <dbReference type="Pfam" id="PF00464"/>
    </source>
</evidence>
<dbReference type="GO" id="GO:0046653">
    <property type="term" value="P:tetrahydrofolate metabolic process"/>
    <property type="evidence" value="ECO:0007669"/>
    <property type="project" value="TreeGrafter"/>
</dbReference>
<dbReference type="EMBL" id="CAATGH010000012">
    <property type="protein sequence ID" value="VNP44415.1"/>
    <property type="molecule type" value="Genomic_DNA"/>
</dbReference>
<dbReference type="Gene3D" id="3.90.1150.10">
    <property type="entry name" value="Aspartate Aminotransferase, domain 1"/>
    <property type="match status" value="1"/>
</dbReference>
<dbReference type="Gene3D" id="3.40.640.10">
    <property type="entry name" value="Type I PLP-dependent aspartate aminotransferase-like (Major domain)"/>
    <property type="match status" value="1"/>
</dbReference>
<keyword evidence="4" id="KW-0028">Amino-acid biosynthesis</keyword>
<proteinExistence type="inferred from homology"/>
<dbReference type="PANTHER" id="PTHR11680">
    <property type="entry name" value="SERINE HYDROXYMETHYLTRANSFERASE"/>
    <property type="match status" value="1"/>
</dbReference>
<dbReference type="GO" id="GO:0030170">
    <property type="term" value="F:pyridoxal phosphate binding"/>
    <property type="evidence" value="ECO:0007669"/>
    <property type="project" value="TreeGrafter"/>
</dbReference>
<comment type="similarity">
    <text evidence="2">Belongs to the SHMT family.</text>
</comment>
<dbReference type="InterPro" id="IPR049943">
    <property type="entry name" value="Ser_HO-MeTrfase-like"/>
</dbReference>
<keyword evidence="6" id="KW-0663">Pyridoxal phosphate</keyword>
<dbReference type="GO" id="GO:0019264">
    <property type="term" value="P:glycine biosynthetic process from serine"/>
    <property type="evidence" value="ECO:0007669"/>
    <property type="project" value="TreeGrafter"/>
</dbReference>
<evidence type="ECO:0000313" key="10">
    <source>
        <dbReference type="EMBL" id="VNP69101.1"/>
    </source>
</evidence>
<feature type="domain" description="Serine hydroxymethyltransferase-like" evidence="7">
    <location>
        <begin position="9"/>
        <end position="300"/>
    </location>
</feature>
<keyword evidence="9" id="KW-0489">Methyltransferase</keyword>
<protein>
    <submittedName>
        <fullName evidence="9">Serine hydroxymethyltransferase</fullName>
        <ecNumber evidence="9">2.1.2.1</ecNumber>
    </submittedName>
</protein>
<accession>A0A4J1WCL7</accession>
<dbReference type="SUPFAM" id="SSF53383">
    <property type="entry name" value="PLP-dependent transferases"/>
    <property type="match status" value="1"/>
</dbReference>
<keyword evidence="5 9" id="KW-0808">Transferase</keyword>
<keyword evidence="3" id="KW-0554">One-carbon metabolism</keyword>
<dbReference type="PANTHER" id="PTHR11680:SF35">
    <property type="entry name" value="SERINE HYDROXYMETHYLTRANSFERASE 1"/>
    <property type="match status" value="1"/>
</dbReference>
<dbReference type="EC" id="2.1.2.1" evidence="9"/>
<organism evidence="9">
    <name type="scientific">Streptococcus pneumoniae</name>
    <dbReference type="NCBI Taxonomy" id="1313"/>
    <lineage>
        <taxon>Bacteria</taxon>
        <taxon>Bacillati</taxon>
        <taxon>Bacillota</taxon>
        <taxon>Bacilli</taxon>
        <taxon>Lactobacillales</taxon>
        <taxon>Streptococcaceae</taxon>
        <taxon>Streptococcus</taxon>
    </lineage>
</organism>
<evidence type="ECO:0000313" key="9">
    <source>
        <dbReference type="EMBL" id="VNP65765.1"/>
    </source>
</evidence>